<evidence type="ECO:0000256" key="5">
    <source>
        <dbReference type="ARBA" id="ARBA00022692"/>
    </source>
</evidence>
<sequence>MKTRPSRPSPRIRGSSGAGGRGIRSRRIRPGASPGTVVFVGEQRLARVQIDVIHYGADGWSEHRDASVEGCADAVTKGSITWMNVSGVHDVALVERLGECFGLHPMTLEDIANTTQRPKVEEFPGYVFMVLKMIAFNEDTQTIDIEHVSVILGDHFVISFLEDDGDVFDGVRDRIRSSGGRIRWMKADYLAYSLLDAVVDHYFLAVERMGDIIEEVDDRLLEDPRPGDIKEIHGLKRAILSLRKAVWPIREEVAMIVKSESSLLTTESRVFWRDLYDHCIQIIDLVETHRDILGGMHDTYLSILSHRMNEVMKVLTIISTIFIPLTFIAGVYGMNFKEMPELEWRGGYYSVWGVMIVIGISLYLYFRRKQWL</sequence>
<dbReference type="InterPro" id="IPR045863">
    <property type="entry name" value="CorA_TM1_TM2"/>
</dbReference>
<dbReference type="Gene3D" id="3.30.460.20">
    <property type="entry name" value="CorA soluble domain-like"/>
    <property type="match status" value="1"/>
</dbReference>
<organism evidence="10 11">
    <name type="scientific">Cyanobium gracile UHCC 0139</name>
    <dbReference type="NCBI Taxonomy" id="3110308"/>
    <lineage>
        <taxon>Bacteria</taxon>
        <taxon>Bacillati</taxon>
        <taxon>Cyanobacteriota</taxon>
        <taxon>Cyanophyceae</taxon>
        <taxon>Synechococcales</taxon>
        <taxon>Prochlorococcaceae</taxon>
        <taxon>Cyanobium</taxon>
    </lineage>
</organism>
<dbReference type="InterPro" id="IPR045861">
    <property type="entry name" value="CorA_cytoplasmic_dom"/>
</dbReference>
<dbReference type="Proteomes" id="UP001304461">
    <property type="component" value="Unassembled WGS sequence"/>
</dbReference>
<feature type="transmembrane region" description="Helical" evidence="8">
    <location>
        <begin position="314"/>
        <end position="334"/>
    </location>
</feature>
<keyword evidence="3 8" id="KW-0813">Transport</keyword>
<evidence type="ECO:0000313" key="10">
    <source>
        <dbReference type="EMBL" id="MEA5391766.1"/>
    </source>
</evidence>
<keyword evidence="8" id="KW-0460">Magnesium</keyword>
<comment type="subcellular location">
    <subcellularLocation>
        <location evidence="1">Cell membrane</location>
        <topology evidence="1">Multi-pass membrane protein</topology>
    </subcellularLocation>
    <subcellularLocation>
        <location evidence="8">Membrane</location>
        <topology evidence="8">Multi-pass membrane protein</topology>
    </subcellularLocation>
</comment>
<evidence type="ECO:0000313" key="11">
    <source>
        <dbReference type="Proteomes" id="UP001304461"/>
    </source>
</evidence>
<comment type="similarity">
    <text evidence="2 8">Belongs to the CorA metal ion transporter (MIT) (TC 1.A.35) family.</text>
</comment>
<evidence type="ECO:0000256" key="8">
    <source>
        <dbReference type="RuleBase" id="RU362010"/>
    </source>
</evidence>
<proteinExistence type="inferred from homology"/>
<feature type="region of interest" description="Disordered" evidence="9">
    <location>
        <begin position="1"/>
        <end position="30"/>
    </location>
</feature>
<dbReference type="InterPro" id="IPR002523">
    <property type="entry name" value="MgTranspt_CorA/ZnTranspt_ZntB"/>
</dbReference>
<comment type="function">
    <text evidence="8">Mediates influx of magnesium ions.</text>
</comment>
<dbReference type="Pfam" id="PF01544">
    <property type="entry name" value="CorA"/>
    <property type="match status" value="1"/>
</dbReference>
<dbReference type="NCBIfam" id="TIGR00383">
    <property type="entry name" value="corA"/>
    <property type="match status" value="1"/>
</dbReference>
<comment type="caution">
    <text evidence="10">The sequence shown here is derived from an EMBL/GenBank/DDBJ whole genome shotgun (WGS) entry which is preliminary data.</text>
</comment>
<keyword evidence="7 8" id="KW-0472">Membrane</keyword>
<evidence type="ECO:0000256" key="9">
    <source>
        <dbReference type="SAM" id="MobiDB-lite"/>
    </source>
</evidence>
<protein>
    <recommendedName>
        <fullName evidence="8">Magnesium transport protein CorA</fullName>
    </recommendedName>
</protein>
<gene>
    <name evidence="8 10" type="primary">corA</name>
    <name evidence="10" type="ORF">VB738_10915</name>
</gene>
<dbReference type="RefSeq" id="WP_323305756.1">
    <property type="nucleotide sequence ID" value="NZ_JAYGHX010000006.1"/>
</dbReference>
<evidence type="ECO:0000256" key="7">
    <source>
        <dbReference type="ARBA" id="ARBA00023136"/>
    </source>
</evidence>
<dbReference type="InterPro" id="IPR004488">
    <property type="entry name" value="Mg/Co-transport_prot_CorA"/>
</dbReference>
<dbReference type="PANTHER" id="PTHR46494:SF1">
    <property type="entry name" value="CORA FAMILY METAL ION TRANSPORTER (EUROFUNG)"/>
    <property type="match status" value="1"/>
</dbReference>
<evidence type="ECO:0000256" key="1">
    <source>
        <dbReference type="ARBA" id="ARBA00004651"/>
    </source>
</evidence>
<keyword evidence="6 8" id="KW-1133">Transmembrane helix</keyword>
<dbReference type="SUPFAM" id="SSF144083">
    <property type="entry name" value="Magnesium transport protein CorA, transmembrane region"/>
    <property type="match status" value="1"/>
</dbReference>
<evidence type="ECO:0000256" key="6">
    <source>
        <dbReference type="ARBA" id="ARBA00022989"/>
    </source>
</evidence>
<feature type="transmembrane region" description="Helical" evidence="8">
    <location>
        <begin position="346"/>
        <end position="366"/>
    </location>
</feature>
<keyword evidence="5 8" id="KW-0812">Transmembrane</keyword>
<dbReference type="PANTHER" id="PTHR46494">
    <property type="entry name" value="CORA FAMILY METAL ION TRANSPORTER (EUROFUNG)"/>
    <property type="match status" value="1"/>
</dbReference>
<dbReference type="EMBL" id="JAYGHX010000006">
    <property type="protein sequence ID" value="MEA5391766.1"/>
    <property type="molecule type" value="Genomic_DNA"/>
</dbReference>
<name>A0ABU5RVG8_9CYAN</name>
<dbReference type="CDD" id="cd12828">
    <property type="entry name" value="TmCorA-like_1"/>
    <property type="match status" value="1"/>
</dbReference>
<keyword evidence="4 8" id="KW-1003">Cell membrane</keyword>
<keyword evidence="8" id="KW-0406">Ion transport</keyword>
<keyword evidence="11" id="KW-1185">Reference proteome</keyword>
<evidence type="ECO:0000256" key="3">
    <source>
        <dbReference type="ARBA" id="ARBA00022448"/>
    </source>
</evidence>
<dbReference type="SUPFAM" id="SSF143865">
    <property type="entry name" value="CorA soluble domain-like"/>
    <property type="match status" value="1"/>
</dbReference>
<evidence type="ECO:0000256" key="2">
    <source>
        <dbReference type="ARBA" id="ARBA00009765"/>
    </source>
</evidence>
<evidence type="ECO:0000256" key="4">
    <source>
        <dbReference type="ARBA" id="ARBA00022475"/>
    </source>
</evidence>
<accession>A0ABU5RVG8</accession>
<reference evidence="10 11" key="1">
    <citation type="submission" date="2023-12" db="EMBL/GenBank/DDBJ databases">
        <title>Baltic Sea Cyanobacteria.</title>
        <authorList>
            <person name="Delbaje E."/>
            <person name="Fewer D.P."/>
            <person name="Shishido T.K."/>
        </authorList>
    </citation>
    <scope>NUCLEOTIDE SEQUENCE [LARGE SCALE GENOMIC DNA]</scope>
    <source>
        <strain evidence="10 11">UHCC 0139</strain>
    </source>
</reference>
<dbReference type="Gene3D" id="1.20.58.340">
    <property type="entry name" value="Magnesium transport protein CorA, transmembrane region"/>
    <property type="match status" value="2"/>
</dbReference>